<keyword evidence="1" id="KW-1133">Transmembrane helix</keyword>
<dbReference type="AlphaFoldDB" id="A0A6I4VRH0"/>
<reference evidence="2 3" key="1">
    <citation type="submission" date="2019-12" db="EMBL/GenBank/DDBJ databases">
        <title>Whole-genome analyses of novel actinobacteria.</title>
        <authorList>
            <person name="Sahin N."/>
            <person name="Saygin H."/>
        </authorList>
    </citation>
    <scope>NUCLEOTIDE SEQUENCE [LARGE SCALE GENOMIC DNA]</scope>
    <source>
        <strain evidence="2 3">KC615</strain>
    </source>
</reference>
<feature type="transmembrane region" description="Helical" evidence="1">
    <location>
        <begin position="7"/>
        <end position="27"/>
    </location>
</feature>
<dbReference type="Pfam" id="PF09656">
    <property type="entry name" value="PGPGW"/>
    <property type="match status" value="1"/>
</dbReference>
<keyword evidence="1" id="KW-0812">Transmembrane</keyword>
<accession>A0A6I4VRH0</accession>
<evidence type="ECO:0000313" key="2">
    <source>
        <dbReference type="EMBL" id="MXQ53653.1"/>
    </source>
</evidence>
<gene>
    <name evidence="2" type="ORF">GSM42_07900</name>
</gene>
<name>A0A6I4VRH0_9BACL</name>
<dbReference type="Proteomes" id="UP000430692">
    <property type="component" value="Unassembled WGS sequence"/>
</dbReference>
<dbReference type="EMBL" id="WUUL01000004">
    <property type="protein sequence ID" value="MXQ53653.1"/>
    <property type="molecule type" value="Genomic_DNA"/>
</dbReference>
<organism evidence="2 3">
    <name type="scientific">Shimazuella alba</name>
    <dbReference type="NCBI Taxonomy" id="2690964"/>
    <lineage>
        <taxon>Bacteria</taxon>
        <taxon>Bacillati</taxon>
        <taxon>Bacillota</taxon>
        <taxon>Bacilli</taxon>
        <taxon>Bacillales</taxon>
        <taxon>Thermoactinomycetaceae</taxon>
        <taxon>Shimazuella</taxon>
    </lineage>
</organism>
<keyword evidence="1" id="KW-0472">Membrane</keyword>
<dbReference type="InterPro" id="IPR019099">
    <property type="entry name" value="Uncharacterised_PGPGW_TM"/>
</dbReference>
<proteinExistence type="predicted"/>
<dbReference type="RefSeq" id="WP_160801008.1">
    <property type="nucleotide sequence ID" value="NZ_WUUL01000004.1"/>
</dbReference>
<comment type="caution">
    <text evidence="2">The sequence shown here is derived from an EMBL/GenBank/DDBJ whole genome shotgun (WGS) entry which is preliminary data.</text>
</comment>
<keyword evidence="3" id="KW-1185">Reference proteome</keyword>
<sequence>MNQKVKRVFITIAGYFFLLLGVIGSLLPIMQGWIFFLIGLALLSRTTPWARRWLHKLRLQFPKLASKADQWIAKFRRG</sequence>
<evidence type="ECO:0000256" key="1">
    <source>
        <dbReference type="SAM" id="Phobius"/>
    </source>
</evidence>
<protein>
    <submittedName>
        <fullName evidence="2">Tellurium resistance protein TerC</fullName>
    </submittedName>
</protein>
<evidence type="ECO:0000313" key="3">
    <source>
        <dbReference type="Proteomes" id="UP000430692"/>
    </source>
</evidence>